<protein>
    <submittedName>
        <fullName evidence="7">Uncharacterized protein</fullName>
    </submittedName>
</protein>
<feature type="compositionally biased region" description="Low complexity" evidence="6">
    <location>
        <begin position="43"/>
        <end position="58"/>
    </location>
</feature>
<evidence type="ECO:0000256" key="4">
    <source>
        <dbReference type="ARBA" id="ARBA00022786"/>
    </source>
</evidence>
<keyword evidence="8" id="KW-1185">Reference proteome</keyword>
<evidence type="ECO:0000256" key="2">
    <source>
        <dbReference type="ARBA" id="ARBA00022618"/>
    </source>
</evidence>
<evidence type="ECO:0000256" key="5">
    <source>
        <dbReference type="ARBA" id="ARBA00023306"/>
    </source>
</evidence>
<evidence type="ECO:0000256" key="6">
    <source>
        <dbReference type="SAM" id="MobiDB-lite"/>
    </source>
</evidence>
<feature type="region of interest" description="Disordered" evidence="6">
    <location>
        <begin position="26"/>
        <end position="68"/>
    </location>
</feature>
<dbReference type="InterPro" id="IPR008401">
    <property type="entry name" value="Apc13"/>
</dbReference>
<evidence type="ECO:0000313" key="8">
    <source>
        <dbReference type="Proteomes" id="UP000509704"/>
    </source>
</evidence>
<dbReference type="Pfam" id="PF05839">
    <property type="entry name" value="Apc13p"/>
    <property type="match status" value="1"/>
</dbReference>
<dbReference type="GO" id="GO:0005680">
    <property type="term" value="C:anaphase-promoting complex"/>
    <property type="evidence" value="ECO:0007669"/>
    <property type="project" value="InterPro"/>
</dbReference>
<keyword evidence="5" id="KW-0131">Cell cycle</keyword>
<keyword evidence="4" id="KW-0833">Ubl conjugation pathway</keyword>
<feature type="region of interest" description="Disordered" evidence="6">
    <location>
        <begin position="113"/>
        <end position="134"/>
    </location>
</feature>
<keyword evidence="3" id="KW-0498">Mitosis</keyword>
<dbReference type="OrthoDB" id="4038621at2759"/>
<dbReference type="RefSeq" id="XP_037146641.1">
    <property type="nucleotide sequence ID" value="XM_037290746.1"/>
</dbReference>
<feature type="compositionally biased region" description="Polar residues" evidence="6">
    <location>
        <begin position="59"/>
        <end position="68"/>
    </location>
</feature>
<name>A0A7H9B963_ZYGMR</name>
<keyword evidence="2" id="KW-0132">Cell division</keyword>
<reference evidence="7 8" key="1">
    <citation type="submission" date="2020-07" db="EMBL/GenBank/DDBJ databases">
        <title>The yeast mating-type switching endonuclease HO is a domesticated member of an unorthodox homing genetic element family.</title>
        <authorList>
            <person name="Coughlan A.Y."/>
            <person name="Lombardi L."/>
            <person name="Braun-Galleani S."/>
            <person name="Martos A.R."/>
            <person name="Galeote V."/>
            <person name="Bigey F."/>
            <person name="Dequin S."/>
            <person name="Byrne K.P."/>
            <person name="Wolfe K.H."/>
        </authorList>
    </citation>
    <scope>NUCLEOTIDE SEQUENCE [LARGE SCALE GENOMIC DNA]</scope>
    <source>
        <strain evidence="7 8">NRRL Y-6702</strain>
    </source>
</reference>
<evidence type="ECO:0000256" key="3">
    <source>
        <dbReference type="ARBA" id="ARBA00022776"/>
    </source>
</evidence>
<sequence>MSGYRDSYFQYHHLADSHQVLYSEWNQDEFPPPDEQEVDNHANKSATSGGNNGGSTSNEYGDNANSKSFGNTNNRINVYWDYFHDEEDWNLFRNVQLESNGIATFTQPIDISARNETDESTEAAQGDNMAGNKESASALTGSIFNHSVTKMAIMRNNNWNDIEIPHP</sequence>
<dbReference type="Proteomes" id="UP000509704">
    <property type="component" value="Chromosome 8"/>
</dbReference>
<organism evidence="7 8">
    <name type="scientific">Zygotorulaspora mrakii</name>
    <name type="common">Zygosaccharomyces mrakii</name>
    <dbReference type="NCBI Taxonomy" id="42260"/>
    <lineage>
        <taxon>Eukaryota</taxon>
        <taxon>Fungi</taxon>
        <taxon>Dikarya</taxon>
        <taxon>Ascomycota</taxon>
        <taxon>Saccharomycotina</taxon>
        <taxon>Saccharomycetes</taxon>
        <taxon>Saccharomycetales</taxon>
        <taxon>Saccharomycetaceae</taxon>
        <taxon>Zygotorulaspora</taxon>
    </lineage>
</organism>
<evidence type="ECO:0000256" key="1">
    <source>
        <dbReference type="ARBA" id="ARBA00006940"/>
    </source>
</evidence>
<dbReference type="AlphaFoldDB" id="A0A7H9B963"/>
<dbReference type="GeneID" id="59238719"/>
<accession>A0A7H9B963</accession>
<evidence type="ECO:0000313" key="7">
    <source>
        <dbReference type="EMBL" id="QLG74916.1"/>
    </source>
</evidence>
<comment type="similarity">
    <text evidence="1">Belongs to the APC13 family.</text>
</comment>
<dbReference type="GO" id="GO:0051301">
    <property type="term" value="P:cell division"/>
    <property type="evidence" value="ECO:0007669"/>
    <property type="project" value="UniProtKB-KW"/>
</dbReference>
<dbReference type="KEGG" id="zmk:HG535_0H02430"/>
<proteinExistence type="inferred from homology"/>
<gene>
    <name evidence="7" type="ORF">HG535_0H02430</name>
</gene>
<dbReference type="EMBL" id="CP058611">
    <property type="protein sequence ID" value="QLG74916.1"/>
    <property type="molecule type" value="Genomic_DNA"/>
</dbReference>